<dbReference type="PANTHER" id="PTHR43329">
    <property type="entry name" value="EPOXIDE HYDROLASE"/>
    <property type="match status" value="1"/>
</dbReference>
<dbReference type="InterPro" id="IPR029058">
    <property type="entry name" value="AB_hydrolase_fold"/>
</dbReference>
<dbReference type="Gene3D" id="3.40.50.1820">
    <property type="entry name" value="alpha/beta hydrolase"/>
    <property type="match status" value="1"/>
</dbReference>
<evidence type="ECO:0000313" key="3">
    <source>
        <dbReference type="EMBL" id="SFF95875.1"/>
    </source>
</evidence>
<dbReference type="SUPFAM" id="SSF53474">
    <property type="entry name" value="alpha/beta-Hydrolases"/>
    <property type="match status" value="1"/>
</dbReference>
<sequence length="341" mass="36885">MLAPLVVFTALTGLTLGRHTEPTHPTPMEETMTDPAITARISDNPVRDLPLHDLAGFTHRWVDAGGVRLHAVEGGQPNSPSVVLLAGFPQTWWAWRKVMPDLADRFHVIAIDLPGQGHSERPYGSYDTHTVAAYVHAAVKALGGSTYWLAAHDIGAWVAFSLALKYQSQLHGVALLDAGIPGVTLPDTIPTDPDVAWKTWHFAFHLVPDLPETLLTGRERKYVGWFLKAKTLSPDTFDDAEIERYAAAIAADGGLRASLAYYRDAAESARKNHESLEQQHLTVPVLGISSSHGSIPDMAASLRPWAPNATGVVVPDAGHFIPDEQPDAVAAALADFITQSD</sequence>
<dbReference type="EMBL" id="FONR01000014">
    <property type="protein sequence ID" value="SFF95875.1"/>
    <property type="molecule type" value="Genomic_DNA"/>
</dbReference>
<dbReference type="InterPro" id="IPR000639">
    <property type="entry name" value="Epox_hydrolase-like"/>
</dbReference>
<name>A0A1I2MWB5_9ACTN</name>
<organism evidence="3 4">
    <name type="scientific">Streptomyces mirabilis</name>
    <dbReference type="NCBI Taxonomy" id="68239"/>
    <lineage>
        <taxon>Bacteria</taxon>
        <taxon>Bacillati</taxon>
        <taxon>Actinomycetota</taxon>
        <taxon>Actinomycetes</taxon>
        <taxon>Kitasatosporales</taxon>
        <taxon>Streptomycetaceae</taxon>
        <taxon>Streptomyces</taxon>
    </lineage>
</organism>
<dbReference type="InterPro" id="IPR000073">
    <property type="entry name" value="AB_hydrolase_1"/>
</dbReference>
<proteinExistence type="predicted"/>
<evidence type="ECO:0000256" key="1">
    <source>
        <dbReference type="ARBA" id="ARBA00022801"/>
    </source>
</evidence>
<gene>
    <name evidence="3" type="ORF">SAMN02787118_11449</name>
</gene>
<evidence type="ECO:0000313" key="4">
    <source>
        <dbReference type="Proteomes" id="UP000181942"/>
    </source>
</evidence>
<evidence type="ECO:0000259" key="2">
    <source>
        <dbReference type="Pfam" id="PF00561"/>
    </source>
</evidence>
<dbReference type="PRINTS" id="PR00412">
    <property type="entry name" value="EPOXHYDRLASE"/>
</dbReference>
<dbReference type="AlphaFoldDB" id="A0A1I2MWB5"/>
<reference evidence="3 4" key="1">
    <citation type="submission" date="2016-10" db="EMBL/GenBank/DDBJ databases">
        <authorList>
            <person name="de Groot N.N."/>
        </authorList>
    </citation>
    <scope>NUCLEOTIDE SEQUENCE [LARGE SCALE GENOMIC DNA]</scope>
    <source>
        <strain evidence="3 4">OK461</strain>
    </source>
</reference>
<feature type="domain" description="AB hydrolase-1" evidence="2">
    <location>
        <begin position="80"/>
        <end position="325"/>
    </location>
</feature>
<keyword evidence="1" id="KW-0378">Hydrolase</keyword>
<protein>
    <submittedName>
        <fullName evidence="3">Pimeloyl-ACP methyl ester carboxylesterase</fullName>
    </submittedName>
</protein>
<dbReference type="GO" id="GO:0016787">
    <property type="term" value="F:hydrolase activity"/>
    <property type="evidence" value="ECO:0007669"/>
    <property type="project" value="UniProtKB-KW"/>
</dbReference>
<dbReference type="Pfam" id="PF00561">
    <property type="entry name" value="Abhydrolase_1"/>
    <property type="match status" value="1"/>
</dbReference>
<dbReference type="Proteomes" id="UP000181942">
    <property type="component" value="Unassembled WGS sequence"/>
</dbReference>
<accession>A0A1I2MWB5</accession>